<dbReference type="RefSeq" id="XP_030640050.1">
    <property type="nucleotide sequence ID" value="XM_030784190.1"/>
</dbReference>
<dbReference type="PANTHER" id="PTHR22803">
    <property type="entry name" value="MANNOSE, PHOSPHOLIPASE, LECTIN RECEPTOR RELATED"/>
    <property type="match status" value="1"/>
</dbReference>
<dbReference type="InterPro" id="IPR001304">
    <property type="entry name" value="C-type_lectin-like"/>
</dbReference>
<name>A0A6J2W3V9_CHACN</name>
<dbReference type="InterPro" id="IPR016187">
    <property type="entry name" value="CTDL_fold"/>
</dbReference>
<dbReference type="PROSITE" id="PS00615">
    <property type="entry name" value="C_TYPE_LECTIN_1"/>
    <property type="match status" value="1"/>
</dbReference>
<dbReference type="InterPro" id="IPR018378">
    <property type="entry name" value="C-type_lectin_CS"/>
</dbReference>
<dbReference type="CDD" id="cd00037">
    <property type="entry name" value="CLECT"/>
    <property type="match status" value="1"/>
</dbReference>
<dbReference type="InParanoid" id="A0A6J2W3V9"/>
<accession>A0A6J2W3V9</accession>
<keyword evidence="3" id="KW-1185">Reference proteome</keyword>
<dbReference type="AlphaFoldDB" id="A0A6J2W3V9"/>
<dbReference type="Gene3D" id="3.10.100.10">
    <property type="entry name" value="Mannose-Binding Protein A, subunit A"/>
    <property type="match status" value="1"/>
</dbReference>
<dbReference type="PROSITE" id="PS50041">
    <property type="entry name" value="C_TYPE_LECTIN_2"/>
    <property type="match status" value="1"/>
</dbReference>
<sequence>MPAKILSNVYRSTIESILTSSITVWYGNCTTQDRKALQRVIKSAQSISGAAFPLLQDTYNTRVIRRAHNIIKDRTHPQHHLFTLLPSDKLREDITTQALDTKRHMDRAVDHTHHVRRCSMKMPRSCDVKRYEDWYKVGTSCVMYFNETLNFTDAEFRCRKEAPGGHLASVHSRRANNDLNCIVFKYNKKSPRIWLGGFELFNSRKWVWIDDSNWDFQAWVPGEPNNHFNKEDCLEMNWKEKGKWNDDRCLKKKNFLCSFTY</sequence>
<evidence type="ECO:0000256" key="1">
    <source>
        <dbReference type="ARBA" id="ARBA00023157"/>
    </source>
</evidence>
<evidence type="ECO:0000313" key="4">
    <source>
        <dbReference type="RefSeq" id="XP_030640050.1"/>
    </source>
</evidence>
<gene>
    <name evidence="4" type="primary">LOC115820569</name>
</gene>
<evidence type="ECO:0000313" key="3">
    <source>
        <dbReference type="Proteomes" id="UP000504632"/>
    </source>
</evidence>
<feature type="domain" description="C-type lectin" evidence="2">
    <location>
        <begin position="137"/>
        <end position="258"/>
    </location>
</feature>
<protein>
    <submittedName>
        <fullName evidence="4">Lectin-like</fullName>
    </submittedName>
</protein>
<dbReference type="InterPro" id="IPR050111">
    <property type="entry name" value="C-type_lectin/snaclec_domain"/>
</dbReference>
<proteinExistence type="predicted"/>
<reference evidence="4" key="1">
    <citation type="submission" date="2025-08" db="UniProtKB">
        <authorList>
            <consortium name="RefSeq"/>
        </authorList>
    </citation>
    <scope>IDENTIFICATION</scope>
</reference>
<dbReference type="SUPFAM" id="SSF56436">
    <property type="entry name" value="C-type lectin-like"/>
    <property type="match status" value="1"/>
</dbReference>
<dbReference type="InterPro" id="IPR016186">
    <property type="entry name" value="C-type_lectin-like/link_sf"/>
</dbReference>
<evidence type="ECO:0000259" key="2">
    <source>
        <dbReference type="PROSITE" id="PS50041"/>
    </source>
</evidence>
<dbReference type="OrthoDB" id="418245at2759"/>
<dbReference type="SMART" id="SM00034">
    <property type="entry name" value="CLECT"/>
    <property type="match status" value="1"/>
</dbReference>
<keyword evidence="1" id="KW-1015">Disulfide bond</keyword>
<dbReference type="GeneID" id="115820569"/>
<dbReference type="Pfam" id="PF00059">
    <property type="entry name" value="Lectin_C"/>
    <property type="match status" value="1"/>
</dbReference>
<dbReference type="FunCoup" id="A0A6J2W3V9">
    <property type="interactions" value="9"/>
</dbReference>
<organism evidence="3 4">
    <name type="scientific">Chanos chanos</name>
    <name type="common">Milkfish</name>
    <name type="synonym">Mugil chanos</name>
    <dbReference type="NCBI Taxonomy" id="29144"/>
    <lineage>
        <taxon>Eukaryota</taxon>
        <taxon>Metazoa</taxon>
        <taxon>Chordata</taxon>
        <taxon>Craniata</taxon>
        <taxon>Vertebrata</taxon>
        <taxon>Euteleostomi</taxon>
        <taxon>Actinopterygii</taxon>
        <taxon>Neopterygii</taxon>
        <taxon>Teleostei</taxon>
        <taxon>Ostariophysi</taxon>
        <taxon>Gonorynchiformes</taxon>
        <taxon>Chanidae</taxon>
        <taxon>Chanos</taxon>
    </lineage>
</organism>
<dbReference type="Proteomes" id="UP000504632">
    <property type="component" value="Chromosome 9"/>
</dbReference>